<dbReference type="Pfam" id="PF16976">
    <property type="entry name" value="RcpC"/>
    <property type="match status" value="1"/>
</dbReference>
<dbReference type="InterPro" id="IPR017592">
    <property type="entry name" value="Pilus_assmbl_Flp-typ_CpaB"/>
</dbReference>
<accession>A0A4R2TH35</accession>
<protein>
    <submittedName>
        <fullName evidence="2">Pilus assembly protein CpaB</fullName>
    </submittedName>
</protein>
<evidence type="ECO:0000259" key="1">
    <source>
        <dbReference type="Pfam" id="PF16976"/>
    </source>
</evidence>
<proteinExistence type="predicted"/>
<feature type="domain" description="Flp pilus assembly protein RcpC/CpaB" evidence="1">
    <location>
        <begin position="108"/>
        <end position="218"/>
    </location>
</feature>
<name>A0A4R2TH35_9FIRM</name>
<reference evidence="2 3" key="1">
    <citation type="submission" date="2019-03" db="EMBL/GenBank/DDBJ databases">
        <title>Genomic Encyclopedia of Type Strains, Phase IV (KMG-IV): sequencing the most valuable type-strain genomes for metagenomic binning, comparative biology and taxonomic classification.</title>
        <authorList>
            <person name="Goeker M."/>
        </authorList>
    </citation>
    <scope>NUCLEOTIDE SEQUENCE [LARGE SCALE GENOMIC DNA]</scope>
    <source>
        <strain evidence="2 3">DSM 100013</strain>
    </source>
</reference>
<evidence type="ECO:0000313" key="3">
    <source>
        <dbReference type="Proteomes" id="UP000295504"/>
    </source>
</evidence>
<dbReference type="AlphaFoldDB" id="A0A4R2TH35"/>
<dbReference type="EMBL" id="SLYC01000027">
    <property type="protein sequence ID" value="TCQ01502.1"/>
    <property type="molecule type" value="Genomic_DNA"/>
</dbReference>
<comment type="caution">
    <text evidence="2">The sequence shown here is derived from an EMBL/GenBank/DDBJ whole genome shotgun (WGS) entry which is preliminary data.</text>
</comment>
<dbReference type="Proteomes" id="UP000295504">
    <property type="component" value="Unassembled WGS sequence"/>
</dbReference>
<dbReference type="CDD" id="cd11614">
    <property type="entry name" value="SAF_CpaB_FlgA_like"/>
    <property type="match status" value="1"/>
</dbReference>
<dbReference type="Gene3D" id="3.90.1210.10">
    <property type="entry name" value="Antifreeze-like/N-acetylneuraminic acid synthase C-terminal domain"/>
    <property type="match status" value="1"/>
</dbReference>
<organism evidence="2 3">
    <name type="scientific">Serpentinicella alkaliphila</name>
    <dbReference type="NCBI Taxonomy" id="1734049"/>
    <lineage>
        <taxon>Bacteria</taxon>
        <taxon>Bacillati</taxon>
        <taxon>Bacillota</taxon>
        <taxon>Clostridia</taxon>
        <taxon>Peptostreptococcales</taxon>
        <taxon>Natronincolaceae</taxon>
        <taxon>Serpentinicella</taxon>
    </lineage>
</organism>
<evidence type="ECO:0000313" key="2">
    <source>
        <dbReference type="EMBL" id="TCQ01502.1"/>
    </source>
</evidence>
<dbReference type="InterPro" id="IPR031571">
    <property type="entry name" value="RcpC_dom"/>
</dbReference>
<dbReference type="NCBIfam" id="TIGR03177">
    <property type="entry name" value="pilus_cpaB"/>
    <property type="match status" value="1"/>
</dbReference>
<dbReference type="RefSeq" id="WP_165913719.1">
    <property type="nucleotide sequence ID" value="NZ_CP058648.1"/>
</dbReference>
<gene>
    <name evidence="2" type="ORF">EDD79_102721</name>
</gene>
<keyword evidence="3" id="KW-1185">Reference proteome</keyword>
<sequence length="238" mass="26360">MKNKVVFILAIAFGLIAAILTYTYLNNFKKTIDTTEYVEIVVAKQVIPEKTVITGNMLEHRKIPSKYKHANEVLEIRDVVGRISLVDFTVGQSIFNNQIVERGDYKEGLAYMIPEGKRAMSVPVDEVSGVSGLIRPGDKVDIISVISIDITNNQSKPHSLAVLQDIEVLAIGKALTIRTGENAQNPVDAKTVTLAVSLEESIQLQMANQRGTINLLLRSPIDDSKFYSKPFIAEDFLK</sequence>